<dbReference type="AlphaFoldDB" id="A0A146K2B2"/>
<gene>
    <name evidence="2" type="ORF">TPC1_30669</name>
</gene>
<evidence type="ECO:0000313" key="2">
    <source>
        <dbReference type="EMBL" id="JAP89836.1"/>
    </source>
</evidence>
<dbReference type="EMBL" id="GDID01006770">
    <property type="protein sequence ID" value="JAP89836.1"/>
    <property type="molecule type" value="Transcribed_RNA"/>
</dbReference>
<dbReference type="InterPro" id="IPR036322">
    <property type="entry name" value="WD40_repeat_dom_sf"/>
</dbReference>
<proteinExistence type="predicted"/>
<reference evidence="2" key="1">
    <citation type="submission" date="2015-07" db="EMBL/GenBank/DDBJ databases">
        <title>Adaptation to a free-living lifestyle via gene acquisitions in the diplomonad Trepomonas sp. PC1.</title>
        <authorList>
            <person name="Xu F."/>
            <person name="Jerlstrom-Hultqvist J."/>
            <person name="Kolisko M."/>
            <person name="Simpson A.G.B."/>
            <person name="Roger A.J."/>
            <person name="Svard S.G."/>
            <person name="Andersson J.O."/>
        </authorList>
    </citation>
    <scope>NUCLEOTIDE SEQUENCE</scope>
    <source>
        <strain evidence="2">PC1</strain>
    </source>
</reference>
<feature type="region of interest" description="Disordered" evidence="1">
    <location>
        <begin position="476"/>
        <end position="499"/>
    </location>
</feature>
<feature type="non-terminal residue" evidence="2">
    <location>
        <position position="522"/>
    </location>
</feature>
<feature type="compositionally biased region" description="Acidic residues" evidence="1">
    <location>
        <begin position="476"/>
        <end position="494"/>
    </location>
</feature>
<name>A0A146K2B2_9EUKA</name>
<feature type="non-terminal residue" evidence="2">
    <location>
        <position position="1"/>
    </location>
</feature>
<evidence type="ECO:0008006" key="3">
    <source>
        <dbReference type="Google" id="ProtNLM"/>
    </source>
</evidence>
<dbReference type="SUPFAM" id="SSF50978">
    <property type="entry name" value="WD40 repeat-like"/>
    <property type="match status" value="1"/>
</dbReference>
<protein>
    <recommendedName>
        <fullName evidence="3">WD40-repeat-containing domain</fullName>
    </recommendedName>
</protein>
<evidence type="ECO:0000256" key="1">
    <source>
        <dbReference type="SAM" id="MobiDB-lite"/>
    </source>
</evidence>
<accession>A0A146K2B2</accession>
<organism evidence="2">
    <name type="scientific">Trepomonas sp. PC1</name>
    <dbReference type="NCBI Taxonomy" id="1076344"/>
    <lineage>
        <taxon>Eukaryota</taxon>
        <taxon>Metamonada</taxon>
        <taxon>Diplomonadida</taxon>
        <taxon>Hexamitidae</taxon>
        <taxon>Hexamitinae</taxon>
        <taxon>Trepomonas</taxon>
    </lineage>
</organism>
<sequence length="522" mass="61297">DRGGFIRVVKNGKTVQRLNSVTKYANPVTFQYQVESRFFFGYEDGRVDIYDYVNGQLELFQYFQSADHSVQAEDRLFTSPPYQPTAVVGIAFNQFTQQLFLINQRNQLQIYAFAKEFTFQSQIQIQNLSNQYHFNYLYLFTVQSLQQTFLLCNKTIFTLENKPICNLETIEFNYLSQFYDKCDISYAQIVEMDLQQNIQVKNNMLKQILNPDKNLQHIKQLFNIENAKDTQRTYPELENEFLLVGDYQGRVFRYNVDQLALYKDELIVEQKPLFQQFDRKFLLTCQQQMQTSSREDQKYKTSFIVSHKSINTLQTVQLLYGYFQQLLSYQLHFYLNNFTDYKNASKVSSELFNFDSKLVQGVFEQLRTACKSELQQNKSLKLKDVNFTAFDASGHFQTFSTLVQNQSLKGGYAMGTVKCGVSIKDSLYFGGYEKFLCKLNLQSQKVEKIYLVQDIIGMGVVQTEVENEVESEVLNVEEEEELEMENEEEEEEQEEKEKVVQKVIQKSKNGLVDEELDQNFFD</sequence>